<feature type="transmembrane region" description="Helical" evidence="6">
    <location>
        <begin position="312"/>
        <end position="328"/>
    </location>
</feature>
<evidence type="ECO:0000259" key="7">
    <source>
        <dbReference type="Pfam" id="PF03772"/>
    </source>
</evidence>
<evidence type="ECO:0000313" key="9">
    <source>
        <dbReference type="EMBL" id="XBG61649.1"/>
    </source>
</evidence>
<reference evidence="9" key="1">
    <citation type="submission" date="2024-05" db="EMBL/GenBank/DDBJ databases">
        <title>Pontimicrobium maritimus sp. nov., isolated form sea water.</title>
        <authorList>
            <person name="Muhammad N."/>
            <person name="Vuong T.Q."/>
            <person name="Han H.L."/>
            <person name="Kim S.-G."/>
        </authorList>
    </citation>
    <scope>NUCLEOTIDE SEQUENCE</scope>
    <source>
        <strain evidence="9">SW4</strain>
    </source>
</reference>
<dbReference type="Pfam" id="PF03772">
    <property type="entry name" value="Competence"/>
    <property type="match status" value="1"/>
</dbReference>
<proteinExistence type="predicted"/>
<dbReference type="Pfam" id="PF13567">
    <property type="entry name" value="DUF4131"/>
    <property type="match status" value="1"/>
</dbReference>
<keyword evidence="3 6" id="KW-0812">Transmembrane</keyword>
<name>A0AAU7BUL9_9FLAO</name>
<feature type="domain" description="ComEC/Rec2-related protein" evidence="7">
    <location>
        <begin position="235"/>
        <end position="503"/>
    </location>
</feature>
<evidence type="ECO:0000256" key="5">
    <source>
        <dbReference type="ARBA" id="ARBA00023136"/>
    </source>
</evidence>
<dbReference type="RefSeq" id="WP_347924345.1">
    <property type="nucleotide sequence ID" value="NZ_CP157199.1"/>
</dbReference>
<evidence type="ECO:0000256" key="2">
    <source>
        <dbReference type="ARBA" id="ARBA00022475"/>
    </source>
</evidence>
<dbReference type="InterPro" id="IPR004477">
    <property type="entry name" value="ComEC_N"/>
</dbReference>
<sequence>MQLLNFTIIKLAICLIIGILIGYFFDVNTVYIISLSVAFLLMLIVDLFIFKNTRKKHSWAAYVIYLTTICIGCLSINTHTESNFNNHYTKLNKKQTDSTLLISLRIREVLKSGSFYDKYIIDILSLDSTKISGRSLLNVAKDSTTSPLKVDDILITKTQFKELIPPLNPYQFDYKAYLKKQHIYHQLFVSNTEIYTISKNKHTLFGFASLLREIINSKLQSYSFKPEELAIINALLLGQRQDISKEIYDNYTQAGAIHILAVSGLHVGIILILLNVLFKPIEYLKHGLLIKTSLLIIVLWSFAIVAGLSASVVRAVSMFTVVAIAINLKRPTNVYNTLTISMFILLLWKPTFLFDVGFQLSYLAVFAIVAIQPMLDKLWQPKLKLVKIFWNIFTVTLAAQFGIIPISLYYFHQFPGLFFISNLAIIPFLGIILGLGIIVVGLSLLNLLPSFLTNAYGTIISKMNMLVDWVANQESFLFKNISFDFIHVLISYTIIIGIIFYLKTKTLRSIISLLAIIIVSQGVLMFDKKKNVENSFVVFHKSRHSIIGHKANQELHLYTSINDSILQNEKTITNYKVGAHIKTTTIDSIKNIYIFNNHKLLVIDSLGVYKTSKFKPTIVLLQYSPKINLERLIEWLQPELIISDGSNYKSYQERWKVTCEAKKIRFHRTSEKGAFIYDY</sequence>
<dbReference type="NCBIfam" id="TIGR00360">
    <property type="entry name" value="ComEC_N-term"/>
    <property type="match status" value="1"/>
</dbReference>
<feature type="transmembrane region" description="Helical" evidence="6">
    <location>
        <begin position="507"/>
        <end position="526"/>
    </location>
</feature>
<dbReference type="AlphaFoldDB" id="A0AAU7BUL9"/>
<dbReference type="PANTHER" id="PTHR30619">
    <property type="entry name" value="DNA INTERNALIZATION/COMPETENCE PROTEIN COMEC/REC2"/>
    <property type="match status" value="1"/>
</dbReference>
<keyword evidence="5 6" id="KW-0472">Membrane</keyword>
<dbReference type="PANTHER" id="PTHR30619:SF1">
    <property type="entry name" value="RECOMBINATION PROTEIN 2"/>
    <property type="match status" value="1"/>
</dbReference>
<feature type="transmembrane region" description="Helical" evidence="6">
    <location>
        <begin position="417"/>
        <end position="445"/>
    </location>
</feature>
<dbReference type="InterPro" id="IPR052159">
    <property type="entry name" value="Competence_DNA_uptake"/>
</dbReference>
<feature type="transmembrane region" description="Helical" evidence="6">
    <location>
        <begin position="360"/>
        <end position="376"/>
    </location>
</feature>
<organism evidence="9">
    <name type="scientific">Pontimicrobium sp. SW4</name>
    <dbReference type="NCBI Taxonomy" id="3153519"/>
    <lineage>
        <taxon>Bacteria</taxon>
        <taxon>Pseudomonadati</taxon>
        <taxon>Bacteroidota</taxon>
        <taxon>Flavobacteriia</taxon>
        <taxon>Flavobacteriales</taxon>
        <taxon>Flavobacteriaceae</taxon>
        <taxon>Pontimicrobium</taxon>
    </lineage>
</organism>
<comment type="subcellular location">
    <subcellularLocation>
        <location evidence="1">Cell membrane</location>
        <topology evidence="1">Multi-pass membrane protein</topology>
    </subcellularLocation>
</comment>
<feature type="domain" description="DUF4131" evidence="8">
    <location>
        <begin position="34"/>
        <end position="191"/>
    </location>
</feature>
<feature type="transmembrane region" description="Helical" evidence="6">
    <location>
        <begin position="59"/>
        <end position="77"/>
    </location>
</feature>
<accession>A0AAU7BUL9</accession>
<feature type="transmembrane region" description="Helical" evidence="6">
    <location>
        <begin position="31"/>
        <end position="50"/>
    </location>
</feature>
<feature type="transmembrane region" description="Helical" evidence="6">
    <location>
        <begin position="7"/>
        <end position="25"/>
    </location>
</feature>
<feature type="transmembrane region" description="Helical" evidence="6">
    <location>
        <begin position="388"/>
        <end position="411"/>
    </location>
</feature>
<evidence type="ECO:0000256" key="4">
    <source>
        <dbReference type="ARBA" id="ARBA00022989"/>
    </source>
</evidence>
<dbReference type="GO" id="GO:0005886">
    <property type="term" value="C:plasma membrane"/>
    <property type="evidence" value="ECO:0007669"/>
    <property type="project" value="UniProtKB-SubCell"/>
</dbReference>
<keyword evidence="2" id="KW-1003">Cell membrane</keyword>
<evidence type="ECO:0000256" key="1">
    <source>
        <dbReference type="ARBA" id="ARBA00004651"/>
    </source>
</evidence>
<keyword evidence="4 6" id="KW-1133">Transmembrane helix</keyword>
<feature type="transmembrane region" description="Helical" evidence="6">
    <location>
        <begin position="255"/>
        <end position="276"/>
    </location>
</feature>
<feature type="transmembrane region" description="Helical" evidence="6">
    <location>
        <begin position="288"/>
        <end position="306"/>
    </location>
</feature>
<evidence type="ECO:0000259" key="8">
    <source>
        <dbReference type="Pfam" id="PF13567"/>
    </source>
</evidence>
<dbReference type="InterPro" id="IPR025405">
    <property type="entry name" value="DUF4131"/>
</dbReference>
<evidence type="ECO:0000256" key="6">
    <source>
        <dbReference type="SAM" id="Phobius"/>
    </source>
</evidence>
<feature type="transmembrane region" description="Helical" evidence="6">
    <location>
        <begin position="481"/>
        <end position="501"/>
    </location>
</feature>
<dbReference type="EMBL" id="CP157199">
    <property type="protein sequence ID" value="XBG61649.1"/>
    <property type="molecule type" value="Genomic_DNA"/>
</dbReference>
<gene>
    <name evidence="9" type="ORF">ABGB03_01785</name>
</gene>
<evidence type="ECO:0000256" key="3">
    <source>
        <dbReference type="ARBA" id="ARBA00022692"/>
    </source>
</evidence>
<protein>
    <submittedName>
        <fullName evidence="9">ComEC/Rec2 family competence protein</fullName>
    </submittedName>
</protein>